<accession>A0ABQ6CXL1</accession>
<evidence type="ECO:0000256" key="1">
    <source>
        <dbReference type="SAM" id="MobiDB-lite"/>
    </source>
</evidence>
<dbReference type="RefSeq" id="WP_284315914.1">
    <property type="nucleotide sequence ID" value="NZ_BSPC01000068.1"/>
</dbReference>
<sequence>MAEETKKGPMVSAPANDNTDPAEPNRATKDTVREKLDRIALDTARLIGGQLAREAFEKQRPANDNRSGRREEEGRGRRAKPPADQREDDPP</sequence>
<keyword evidence="3" id="KW-1185">Reference proteome</keyword>
<organism evidence="2 3">
    <name type="scientific">Labrys miyagiensis</name>
    <dbReference type="NCBI Taxonomy" id="346912"/>
    <lineage>
        <taxon>Bacteria</taxon>
        <taxon>Pseudomonadati</taxon>
        <taxon>Pseudomonadota</taxon>
        <taxon>Alphaproteobacteria</taxon>
        <taxon>Hyphomicrobiales</taxon>
        <taxon>Xanthobacteraceae</taxon>
        <taxon>Labrys</taxon>
    </lineage>
</organism>
<feature type="compositionally biased region" description="Basic and acidic residues" evidence="1">
    <location>
        <begin position="54"/>
        <end position="91"/>
    </location>
</feature>
<dbReference type="Proteomes" id="UP001156882">
    <property type="component" value="Unassembled WGS sequence"/>
</dbReference>
<proteinExistence type="predicted"/>
<name>A0ABQ6CXL1_9HYPH</name>
<feature type="region of interest" description="Disordered" evidence="1">
    <location>
        <begin position="1"/>
        <end position="34"/>
    </location>
</feature>
<evidence type="ECO:0000313" key="3">
    <source>
        <dbReference type="Proteomes" id="UP001156882"/>
    </source>
</evidence>
<gene>
    <name evidence="2" type="ORF">GCM10007874_59910</name>
</gene>
<feature type="region of interest" description="Disordered" evidence="1">
    <location>
        <begin position="50"/>
        <end position="91"/>
    </location>
</feature>
<dbReference type="EMBL" id="BSPC01000068">
    <property type="protein sequence ID" value="GLS22971.1"/>
    <property type="molecule type" value="Genomic_DNA"/>
</dbReference>
<protein>
    <submittedName>
        <fullName evidence="2">Uncharacterized protein</fullName>
    </submittedName>
</protein>
<reference evidence="3" key="1">
    <citation type="journal article" date="2019" name="Int. J. Syst. Evol. Microbiol.">
        <title>The Global Catalogue of Microorganisms (GCM) 10K type strain sequencing project: providing services to taxonomists for standard genome sequencing and annotation.</title>
        <authorList>
            <consortium name="The Broad Institute Genomics Platform"/>
            <consortium name="The Broad Institute Genome Sequencing Center for Infectious Disease"/>
            <person name="Wu L."/>
            <person name="Ma J."/>
        </authorList>
    </citation>
    <scope>NUCLEOTIDE SEQUENCE [LARGE SCALE GENOMIC DNA]</scope>
    <source>
        <strain evidence="3">NBRC 101365</strain>
    </source>
</reference>
<evidence type="ECO:0000313" key="2">
    <source>
        <dbReference type="EMBL" id="GLS22971.1"/>
    </source>
</evidence>
<comment type="caution">
    <text evidence="2">The sequence shown here is derived from an EMBL/GenBank/DDBJ whole genome shotgun (WGS) entry which is preliminary data.</text>
</comment>